<reference evidence="2" key="1">
    <citation type="submission" date="2020-10" db="EMBL/GenBank/DDBJ databases">
        <title>Chromosome-scale genome assembly of the Allis shad, Alosa alosa.</title>
        <authorList>
            <person name="Margot Z."/>
            <person name="Christophe K."/>
            <person name="Cabau C."/>
            <person name="Louis A."/>
            <person name="Berthelot C."/>
            <person name="Parey E."/>
            <person name="Roest Crollius H."/>
            <person name="Montfort J."/>
            <person name="Robinson-Rechavi M."/>
            <person name="Bucao C."/>
            <person name="Bouchez O."/>
            <person name="Gislard M."/>
            <person name="Lluch J."/>
            <person name="Milhes M."/>
            <person name="Lampietro C."/>
            <person name="Lopez Roques C."/>
            <person name="Donnadieu C."/>
            <person name="Braasch I."/>
            <person name="Desvignes T."/>
            <person name="Postlethwait J."/>
            <person name="Bobe J."/>
            <person name="Guiguen Y."/>
        </authorList>
    </citation>
    <scope>NUCLEOTIDE SEQUENCE</scope>
    <source>
        <strain evidence="2">M-15738</strain>
        <tissue evidence="2">Blood</tissue>
    </source>
</reference>
<evidence type="ECO:0000313" key="2">
    <source>
        <dbReference type="EMBL" id="KAG5284193.1"/>
    </source>
</evidence>
<accession>A0AAV6HA70</accession>
<comment type="caution">
    <text evidence="2">The sequence shown here is derived from an EMBL/GenBank/DDBJ whole genome shotgun (WGS) entry which is preliminary data.</text>
</comment>
<feature type="compositionally biased region" description="Polar residues" evidence="1">
    <location>
        <begin position="11"/>
        <end position="22"/>
    </location>
</feature>
<proteinExistence type="predicted"/>
<gene>
    <name evidence="2" type="ORF">AALO_G00023940</name>
</gene>
<keyword evidence="3" id="KW-1185">Reference proteome</keyword>
<dbReference type="Proteomes" id="UP000823561">
    <property type="component" value="Chromosome 2"/>
</dbReference>
<dbReference type="EMBL" id="JADWDJ010000002">
    <property type="protein sequence ID" value="KAG5284193.1"/>
    <property type="molecule type" value="Genomic_DNA"/>
</dbReference>
<feature type="compositionally biased region" description="Basic and acidic residues" evidence="1">
    <location>
        <begin position="24"/>
        <end position="38"/>
    </location>
</feature>
<evidence type="ECO:0000313" key="3">
    <source>
        <dbReference type="Proteomes" id="UP000823561"/>
    </source>
</evidence>
<feature type="region of interest" description="Disordered" evidence="1">
    <location>
        <begin position="1"/>
        <end position="41"/>
    </location>
</feature>
<sequence length="68" mass="7493">MMGFTDETHHPQSTWICKQSHPSVARENRKPSKLDKADSSCGLRGVDLIPSTKTGHQTSVFTSSSYSI</sequence>
<feature type="compositionally biased region" description="Basic and acidic residues" evidence="1">
    <location>
        <begin position="1"/>
        <end position="10"/>
    </location>
</feature>
<organism evidence="2 3">
    <name type="scientific">Alosa alosa</name>
    <name type="common">allis shad</name>
    <dbReference type="NCBI Taxonomy" id="278164"/>
    <lineage>
        <taxon>Eukaryota</taxon>
        <taxon>Metazoa</taxon>
        <taxon>Chordata</taxon>
        <taxon>Craniata</taxon>
        <taxon>Vertebrata</taxon>
        <taxon>Euteleostomi</taxon>
        <taxon>Actinopterygii</taxon>
        <taxon>Neopterygii</taxon>
        <taxon>Teleostei</taxon>
        <taxon>Clupei</taxon>
        <taxon>Clupeiformes</taxon>
        <taxon>Clupeoidei</taxon>
        <taxon>Clupeidae</taxon>
        <taxon>Alosa</taxon>
    </lineage>
</organism>
<evidence type="ECO:0000256" key="1">
    <source>
        <dbReference type="SAM" id="MobiDB-lite"/>
    </source>
</evidence>
<name>A0AAV6HA70_9TELE</name>
<dbReference type="AlphaFoldDB" id="A0AAV6HA70"/>
<protein>
    <submittedName>
        <fullName evidence="2">Uncharacterized protein</fullName>
    </submittedName>
</protein>